<name>A0AC61MQ14_9FIRM</name>
<proteinExistence type="predicted"/>
<evidence type="ECO:0000313" key="1">
    <source>
        <dbReference type="EMBL" id="QQK07004.1"/>
    </source>
</evidence>
<accession>A0AC61MQ14</accession>
<protein>
    <submittedName>
        <fullName evidence="1">Uncharacterized protein</fullName>
    </submittedName>
</protein>
<organism evidence="1 2">
    <name type="scientific">Miniphocaeibacter halophilus</name>
    <dbReference type="NCBI Taxonomy" id="2931922"/>
    <lineage>
        <taxon>Bacteria</taxon>
        <taxon>Bacillati</taxon>
        <taxon>Bacillota</taxon>
        <taxon>Tissierellia</taxon>
        <taxon>Tissierellales</taxon>
        <taxon>Peptoniphilaceae</taxon>
        <taxon>Miniphocaeibacter</taxon>
    </lineage>
</organism>
<dbReference type="EMBL" id="CP066744">
    <property type="protein sequence ID" value="QQK07004.1"/>
    <property type="molecule type" value="Genomic_DNA"/>
</dbReference>
<sequence>MKNIRFYLRVILMLGVTVSVLYWSNNYMAFNMACIICLVFFLVNNALSQVTRKEKVLYLIIYTIIMAFQIIANNFIFYFFANDEKFFLIYRIIGIALILTPFFIKRILVKTGLVFLIYPYFNRFYSFTYSQIMKDRDIITGKIELVKRAGTTITREQINEIIQDIPKHNAFSYINNKSLSEEYFKKAYSTVDNGYIYIVISRTKSSASEIIGAFTNKLYNHVSLSFDEKLETIISYNGGGGVYSPGLNPEELEQLIENEGASIIVYKLKADSIQKRTIIEKVKEINEVGSSYNIAGVFQYSHKPNIMFCSQFVYLMLEIAGLNYFNKNIMKVKPTDFIELDYYRKLEYINKIEIKKEVVEYKRD</sequence>
<reference evidence="1 2" key="1">
    <citation type="journal article" date="2022" name="Int. J. Syst. Evol. Microbiol.">
        <title>Miniphocaeibacter halophilus sp. nov., an ammonium-tolerant acetate-producing bacterium isolated from a biogas system.</title>
        <authorList>
            <person name="Schnurer A."/>
            <person name="Singh A."/>
            <person name="Bi S."/>
            <person name="Qiao W."/>
            <person name="Westerholm M."/>
        </authorList>
    </citation>
    <scope>NUCLEOTIDE SEQUENCE [LARGE SCALE GENOMIC DNA]</scope>
    <source>
        <strain evidence="1 2">AMB_01</strain>
    </source>
</reference>
<keyword evidence="2" id="KW-1185">Reference proteome</keyword>
<evidence type="ECO:0000313" key="2">
    <source>
        <dbReference type="Proteomes" id="UP000595814"/>
    </source>
</evidence>
<dbReference type="Proteomes" id="UP000595814">
    <property type="component" value="Chromosome"/>
</dbReference>
<gene>
    <name evidence="1" type="ORF">JFY71_06555</name>
</gene>